<dbReference type="PROSITE" id="PS51689">
    <property type="entry name" value="SAM_RNA_A_N6_MT"/>
    <property type="match status" value="1"/>
</dbReference>
<keyword evidence="2 7" id="KW-0698">rRNA processing</keyword>
<evidence type="ECO:0000313" key="10">
    <source>
        <dbReference type="EMBL" id="WXB16776.1"/>
    </source>
</evidence>
<dbReference type="Pfam" id="PF00398">
    <property type="entry name" value="RrnaAD"/>
    <property type="match status" value="1"/>
</dbReference>
<evidence type="ECO:0000256" key="8">
    <source>
        <dbReference type="PROSITE-ProRule" id="PRU01026"/>
    </source>
</evidence>
<dbReference type="Proteomes" id="UP001370348">
    <property type="component" value="Chromosome"/>
</dbReference>
<dbReference type="EC" id="2.1.1.182" evidence="7"/>
<dbReference type="InterPro" id="IPR020598">
    <property type="entry name" value="rRNA_Ade_methylase_Trfase_N"/>
</dbReference>
<comment type="function">
    <text evidence="7">Specifically dimethylates two adjacent adenosines (A1518 and A1519) in the loop of a conserved hairpin near the 3'-end of 16S rRNA in the 30S particle. May play a critical role in biogenesis of 30S subunits.</text>
</comment>
<dbReference type="InterPro" id="IPR020596">
    <property type="entry name" value="rRNA_Ade_Mease_Trfase_CS"/>
</dbReference>
<evidence type="ECO:0000256" key="1">
    <source>
        <dbReference type="ARBA" id="ARBA00022490"/>
    </source>
</evidence>
<feature type="binding site" evidence="7 8">
    <location>
        <position position="24"/>
    </location>
    <ligand>
        <name>S-adenosyl-L-methionine</name>
        <dbReference type="ChEBI" id="CHEBI:59789"/>
    </ligand>
</feature>
<evidence type="ECO:0000256" key="4">
    <source>
        <dbReference type="ARBA" id="ARBA00022679"/>
    </source>
</evidence>
<evidence type="ECO:0000313" key="11">
    <source>
        <dbReference type="Proteomes" id="UP001370348"/>
    </source>
</evidence>
<feature type="binding site" evidence="7 8">
    <location>
        <position position="52"/>
    </location>
    <ligand>
        <name>S-adenosyl-L-methionine</name>
        <dbReference type="ChEBI" id="CHEBI:59789"/>
    </ligand>
</feature>
<comment type="catalytic activity">
    <reaction evidence="7">
        <text>adenosine(1518)/adenosine(1519) in 16S rRNA + 4 S-adenosyl-L-methionine = N(6)-dimethyladenosine(1518)/N(6)-dimethyladenosine(1519) in 16S rRNA + 4 S-adenosyl-L-homocysteine + 4 H(+)</text>
        <dbReference type="Rhea" id="RHEA:19609"/>
        <dbReference type="Rhea" id="RHEA-COMP:10232"/>
        <dbReference type="Rhea" id="RHEA-COMP:10233"/>
        <dbReference type="ChEBI" id="CHEBI:15378"/>
        <dbReference type="ChEBI" id="CHEBI:57856"/>
        <dbReference type="ChEBI" id="CHEBI:59789"/>
        <dbReference type="ChEBI" id="CHEBI:74411"/>
        <dbReference type="ChEBI" id="CHEBI:74493"/>
        <dbReference type="EC" id="2.1.1.182"/>
    </reaction>
</comment>
<dbReference type="SMART" id="SM00650">
    <property type="entry name" value="rADc"/>
    <property type="match status" value="1"/>
</dbReference>
<dbReference type="Gene3D" id="1.10.8.100">
    <property type="entry name" value="Ribosomal RNA adenine dimethylase-like, domain 2"/>
    <property type="match status" value="1"/>
</dbReference>
<dbReference type="PANTHER" id="PTHR11727">
    <property type="entry name" value="DIMETHYLADENOSINE TRANSFERASE"/>
    <property type="match status" value="1"/>
</dbReference>
<dbReference type="Gene3D" id="3.40.50.150">
    <property type="entry name" value="Vaccinia Virus protein VP39"/>
    <property type="match status" value="1"/>
</dbReference>
<keyword evidence="1 7" id="KW-0963">Cytoplasm</keyword>
<reference evidence="10 11" key="1">
    <citation type="submission" date="2021-12" db="EMBL/GenBank/DDBJ databases">
        <title>Discovery of the Pendulisporaceae a myxobacterial family with distinct sporulation behavior and unique specialized metabolism.</title>
        <authorList>
            <person name="Garcia R."/>
            <person name="Popoff A."/>
            <person name="Bader C.D."/>
            <person name="Loehr J."/>
            <person name="Walesch S."/>
            <person name="Walt C."/>
            <person name="Boldt J."/>
            <person name="Bunk B."/>
            <person name="Haeckl F.J.F.P.J."/>
            <person name="Gunesch A.P."/>
            <person name="Birkelbach J."/>
            <person name="Nuebel U."/>
            <person name="Pietschmann T."/>
            <person name="Bach T."/>
            <person name="Mueller R."/>
        </authorList>
    </citation>
    <scope>NUCLEOTIDE SEQUENCE [LARGE SCALE GENOMIC DNA]</scope>
    <source>
        <strain evidence="10 11">MSr11954</strain>
    </source>
</reference>
<feature type="binding site" evidence="7 8">
    <location>
        <position position="125"/>
    </location>
    <ligand>
        <name>S-adenosyl-L-methionine</name>
        <dbReference type="ChEBI" id="CHEBI:59789"/>
    </ligand>
</feature>
<protein>
    <recommendedName>
        <fullName evidence="7">Ribosomal RNA small subunit methyltransferase A</fullName>
        <ecNumber evidence="7">2.1.1.182</ecNumber>
    </recommendedName>
    <alternativeName>
        <fullName evidence="7">16S rRNA (adenine(1518)-N(6)/adenine(1519)-N(6))-dimethyltransferase</fullName>
    </alternativeName>
    <alternativeName>
        <fullName evidence="7">16S rRNA dimethyladenosine transferase</fullName>
    </alternativeName>
    <alternativeName>
        <fullName evidence="7">16S rRNA dimethylase</fullName>
    </alternativeName>
    <alternativeName>
        <fullName evidence="7">S-adenosylmethionine-6-N', N'-adenosyl(rRNA) dimethyltransferase</fullName>
    </alternativeName>
</protein>
<dbReference type="PROSITE" id="PS01131">
    <property type="entry name" value="RRNA_A_DIMETH"/>
    <property type="match status" value="1"/>
</dbReference>
<gene>
    <name evidence="7 10" type="primary">rsmA</name>
    <name evidence="7" type="synonym">ksgA</name>
    <name evidence="10" type="ORF">LZC94_05735</name>
</gene>
<feature type="binding site" evidence="7 8">
    <location>
        <position position="73"/>
    </location>
    <ligand>
        <name>S-adenosyl-L-methionine</name>
        <dbReference type="ChEBI" id="CHEBI:59789"/>
    </ligand>
</feature>
<feature type="domain" description="Ribosomal RNA adenine methylase transferase N-terminal" evidence="9">
    <location>
        <begin position="29"/>
        <end position="210"/>
    </location>
</feature>
<keyword evidence="4 7" id="KW-0808">Transferase</keyword>
<evidence type="ECO:0000256" key="7">
    <source>
        <dbReference type="HAMAP-Rule" id="MF_00607"/>
    </source>
</evidence>
<dbReference type="SUPFAM" id="SSF53335">
    <property type="entry name" value="S-adenosyl-L-methionine-dependent methyltransferases"/>
    <property type="match status" value="1"/>
</dbReference>
<dbReference type="InterPro" id="IPR011530">
    <property type="entry name" value="rRNA_adenine_dimethylase"/>
</dbReference>
<dbReference type="EMBL" id="CP089984">
    <property type="protein sequence ID" value="WXB16776.1"/>
    <property type="molecule type" value="Genomic_DNA"/>
</dbReference>
<keyword evidence="5 7" id="KW-0949">S-adenosyl-L-methionine</keyword>
<dbReference type="RefSeq" id="WP_394826406.1">
    <property type="nucleotide sequence ID" value="NZ_CP089984.1"/>
</dbReference>
<keyword evidence="6 7" id="KW-0694">RNA-binding</keyword>
<accession>A0ABZ2M0P9</accession>
<feature type="binding site" evidence="7 8">
    <location>
        <position position="22"/>
    </location>
    <ligand>
        <name>S-adenosyl-L-methionine</name>
        <dbReference type="ChEBI" id="CHEBI:59789"/>
    </ligand>
</feature>
<dbReference type="HAMAP" id="MF_00607">
    <property type="entry name" value="16SrRNA_methyltr_A"/>
    <property type="match status" value="1"/>
</dbReference>
<evidence type="ECO:0000256" key="2">
    <source>
        <dbReference type="ARBA" id="ARBA00022552"/>
    </source>
</evidence>
<dbReference type="InterPro" id="IPR029063">
    <property type="entry name" value="SAM-dependent_MTases_sf"/>
</dbReference>
<evidence type="ECO:0000259" key="9">
    <source>
        <dbReference type="SMART" id="SM00650"/>
    </source>
</evidence>
<dbReference type="InterPro" id="IPR023165">
    <property type="entry name" value="rRNA_Ade_diMease-like_C"/>
</dbReference>
<dbReference type="GO" id="GO:0052908">
    <property type="term" value="F:16S rRNA (adenine(1518)-N(6)/adenine(1519)-N(6))-dimethyltransferase activity"/>
    <property type="evidence" value="ECO:0007669"/>
    <property type="project" value="UniProtKB-EC"/>
</dbReference>
<comment type="similarity">
    <text evidence="7">Belongs to the class I-like SAM-binding methyltransferase superfamily. rRNA adenine N(6)-methyltransferase family. RsmA subfamily.</text>
</comment>
<proteinExistence type="inferred from homology"/>
<sequence>MKDSRTLLREAGLAPKKSFGQNFLVDAHAVQAIARAAVPDAEVGRAVVVELGAGLGALTGELIARSRHVVAVERDRDLVPVLANLLAGAVEQGALAIREADAKTVDLESVFQTAREGEARVLCGNLPYQITGALLERAVQSAAFLDRAVFMVQREVADRLLALPSTKEYGALTVFTRAAFDVHRVLHVGRGCFHPAPEVTSTVVELVPCRPPHAAETDTFRALVKGAFSARRKTLRNAWSSLGSERIARAAESAGIDLGARGETLDVAAFARMTSAFDATDAA</sequence>
<organism evidence="10 11">
    <name type="scientific">Pendulispora albinea</name>
    <dbReference type="NCBI Taxonomy" id="2741071"/>
    <lineage>
        <taxon>Bacteria</taxon>
        <taxon>Pseudomonadati</taxon>
        <taxon>Myxococcota</taxon>
        <taxon>Myxococcia</taxon>
        <taxon>Myxococcales</taxon>
        <taxon>Sorangiineae</taxon>
        <taxon>Pendulisporaceae</taxon>
        <taxon>Pendulispora</taxon>
    </lineage>
</organism>
<evidence type="ECO:0000256" key="6">
    <source>
        <dbReference type="ARBA" id="ARBA00022884"/>
    </source>
</evidence>
<dbReference type="PANTHER" id="PTHR11727:SF7">
    <property type="entry name" value="DIMETHYLADENOSINE TRANSFERASE-RELATED"/>
    <property type="match status" value="1"/>
</dbReference>
<comment type="subcellular location">
    <subcellularLocation>
        <location evidence="7">Cytoplasm</location>
    </subcellularLocation>
</comment>
<keyword evidence="3 7" id="KW-0489">Methyltransferase</keyword>
<dbReference type="NCBIfam" id="TIGR00755">
    <property type="entry name" value="ksgA"/>
    <property type="match status" value="1"/>
</dbReference>
<dbReference type="InterPro" id="IPR001737">
    <property type="entry name" value="KsgA/Erm"/>
</dbReference>
<name>A0ABZ2M0P9_9BACT</name>
<keyword evidence="11" id="KW-1185">Reference proteome</keyword>
<feature type="binding site" evidence="7 8">
    <location>
        <position position="101"/>
    </location>
    <ligand>
        <name>S-adenosyl-L-methionine</name>
        <dbReference type="ChEBI" id="CHEBI:59789"/>
    </ligand>
</feature>
<evidence type="ECO:0000256" key="3">
    <source>
        <dbReference type="ARBA" id="ARBA00022603"/>
    </source>
</evidence>
<evidence type="ECO:0000256" key="5">
    <source>
        <dbReference type="ARBA" id="ARBA00022691"/>
    </source>
</evidence>